<organism evidence="1 2">
    <name type="scientific">Penicillium nalgiovense</name>
    <dbReference type="NCBI Taxonomy" id="60175"/>
    <lineage>
        <taxon>Eukaryota</taxon>
        <taxon>Fungi</taxon>
        <taxon>Dikarya</taxon>
        <taxon>Ascomycota</taxon>
        <taxon>Pezizomycotina</taxon>
        <taxon>Eurotiomycetes</taxon>
        <taxon>Eurotiomycetidae</taxon>
        <taxon>Eurotiales</taxon>
        <taxon>Aspergillaceae</taxon>
        <taxon>Penicillium</taxon>
    </lineage>
</organism>
<name>A0A1V6Z9N9_PENNA</name>
<accession>A0A1V6Z9N9</accession>
<reference evidence="2" key="1">
    <citation type="journal article" date="2017" name="Nat. Microbiol.">
        <title>Global analysis of biosynthetic gene clusters reveals vast potential of secondary metabolite production in Penicillium species.</title>
        <authorList>
            <person name="Nielsen J.C."/>
            <person name="Grijseels S."/>
            <person name="Prigent S."/>
            <person name="Ji B."/>
            <person name="Dainat J."/>
            <person name="Nielsen K.F."/>
            <person name="Frisvad J.C."/>
            <person name="Workman M."/>
            <person name="Nielsen J."/>
        </authorList>
    </citation>
    <scope>NUCLEOTIDE SEQUENCE [LARGE SCALE GENOMIC DNA]</scope>
    <source>
        <strain evidence="2">IBT 13039</strain>
    </source>
</reference>
<dbReference type="AlphaFoldDB" id="A0A1V6Z9N9"/>
<dbReference type="OMA" id="DIRSKFR"/>
<evidence type="ECO:0000313" key="1">
    <source>
        <dbReference type="EMBL" id="OQE96409.1"/>
    </source>
</evidence>
<sequence>MGRGASITVGKFLCHLEGRPDLKAFMRIYHQIPIAGTEDADPDILAQQAVPPEMYGELESFKPLKDCPAVPLFLGHAERTQRDQELLPGGYVPGEPLTKEFFWSLNRSARDELRSKFRAAYEQVISCGTKPGRSRISKIIFDRPTGNLYISGFRRGWPILDELQWTESCYVRFGLAKPSKSLEWYLHPEQWEW</sequence>
<evidence type="ECO:0000313" key="2">
    <source>
        <dbReference type="Proteomes" id="UP000191691"/>
    </source>
</evidence>
<dbReference type="EMBL" id="MOOB01000001">
    <property type="protein sequence ID" value="OQE96409.1"/>
    <property type="molecule type" value="Genomic_DNA"/>
</dbReference>
<gene>
    <name evidence="1" type="ORF">PENNAL_c0001G01094</name>
</gene>
<protein>
    <submittedName>
        <fullName evidence="1">Uncharacterized protein</fullName>
    </submittedName>
</protein>
<dbReference type="Proteomes" id="UP000191691">
    <property type="component" value="Unassembled WGS sequence"/>
</dbReference>
<comment type="caution">
    <text evidence="1">The sequence shown here is derived from an EMBL/GenBank/DDBJ whole genome shotgun (WGS) entry which is preliminary data.</text>
</comment>
<keyword evidence="2" id="KW-1185">Reference proteome</keyword>
<proteinExistence type="predicted"/>